<gene>
    <name evidence="2" type="ORF">NDES1114_LOCUS35001</name>
</gene>
<sequence length="454" mass="46949">MHAEYARSIERSKASATLAKEVARLLAGYDTASARDALRFAEVADAELSEALEAIVENLEAYRPHLPNWLVNAAACASSSGKASENDTDTADEPSTNFDSRSDVVSGRSHRSAGSGNSHRRRSSQRPAAHAPADTIRTLTVVRARIGFRVERVTGDLPMAAQCATAFVDAVHAAARHTKAAVHSFVGDHVEASWNAVAHVPSAGAKAARFLAAVESAVVRMGQRQVTAACDAAGPTGISSPAVKCFVGGAAVSCRGKIQMAGSGAAQKALLLSVTSESAATLSVLSDAGYSFGAMLTNLGVAAEAVTVQTAPVATVRSDSVFDASDDAGFAPVHQIFGEATGDGGDGNGGGTDWLFALQQQAMQTQLHRPSQVAVVDGGSASAPEPVHTVVAHAFELAVGGRSVDAARRRAKRIPRDVLSQYPLVARFVATLRSHPSDHASADTQLSAKLCLPG</sequence>
<dbReference type="AlphaFoldDB" id="A0A7S1W971"/>
<accession>A0A7S1W971</accession>
<feature type="region of interest" description="Disordered" evidence="1">
    <location>
        <begin position="80"/>
        <end position="134"/>
    </location>
</feature>
<proteinExistence type="predicted"/>
<organism evidence="2">
    <name type="scientific">Neobodo designis</name>
    <name type="common">Flagellated protozoan</name>
    <name type="synonym">Bodo designis</name>
    <dbReference type="NCBI Taxonomy" id="312471"/>
    <lineage>
        <taxon>Eukaryota</taxon>
        <taxon>Discoba</taxon>
        <taxon>Euglenozoa</taxon>
        <taxon>Kinetoplastea</taxon>
        <taxon>Metakinetoplastina</taxon>
        <taxon>Neobodonida</taxon>
        <taxon>Neobodo</taxon>
    </lineage>
</organism>
<evidence type="ECO:0000313" key="2">
    <source>
        <dbReference type="EMBL" id="CAD9155121.1"/>
    </source>
</evidence>
<reference evidence="2" key="1">
    <citation type="submission" date="2021-01" db="EMBL/GenBank/DDBJ databases">
        <authorList>
            <person name="Corre E."/>
            <person name="Pelletier E."/>
            <person name="Niang G."/>
            <person name="Scheremetjew M."/>
            <person name="Finn R."/>
            <person name="Kale V."/>
            <person name="Holt S."/>
            <person name="Cochrane G."/>
            <person name="Meng A."/>
            <person name="Brown T."/>
            <person name="Cohen L."/>
        </authorList>
    </citation>
    <scope>NUCLEOTIDE SEQUENCE</scope>
    <source>
        <strain evidence="2">CCAP 1951/1</strain>
    </source>
</reference>
<evidence type="ECO:0000256" key="1">
    <source>
        <dbReference type="SAM" id="MobiDB-lite"/>
    </source>
</evidence>
<protein>
    <submittedName>
        <fullName evidence="2">Uncharacterized protein</fullName>
    </submittedName>
</protein>
<dbReference type="EMBL" id="HBGF01052317">
    <property type="protein sequence ID" value="CAD9155121.1"/>
    <property type="molecule type" value="Transcribed_RNA"/>
</dbReference>
<name>A0A7S1W971_NEODS</name>